<accession>A0A8T0I3V1</accession>
<gene>
    <name evidence="2" type="ORF">KC19_4G003700</name>
</gene>
<evidence type="ECO:0000313" key="3">
    <source>
        <dbReference type="Proteomes" id="UP000822688"/>
    </source>
</evidence>
<comment type="caution">
    <text evidence="2">The sequence shown here is derived from an EMBL/GenBank/DDBJ whole genome shotgun (WGS) entry which is preliminary data.</text>
</comment>
<dbReference type="EMBL" id="CM026424">
    <property type="protein sequence ID" value="KAG0578174.1"/>
    <property type="molecule type" value="Genomic_DNA"/>
</dbReference>
<feature type="signal peptide" evidence="1">
    <location>
        <begin position="1"/>
        <end position="16"/>
    </location>
</feature>
<organism evidence="2 3">
    <name type="scientific">Ceratodon purpureus</name>
    <name type="common">Fire moss</name>
    <name type="synonym">Dicranum purpureum</name>
    <dbReference type="NCBI Taxonomy" id="3225"/>
    <lineage>
        <taxon>Eukaryota</taxon>
        <taxon>Viridiplantae</taxon>
        <taxon>Streptophyta</taxon>
        <taxon>Embryophyta</taxon>
        <taxon>Bryophyta</taxon>
        <taxon>Bryophytina</taxon>
        <taxon>Bryopsida</taxon>
        <taxon>Dicranidae</taxon>
        <taxon>Pseudoditrichales</taxon>
        <taxon>Ditrichaceae</taxon>
        <taxon>Ceratodon</taxon>
    </lineage>
</organism>
<proteinExistence type="predicted"/>
<reference evidence="2" key="1">
    <citation type="submission" date="2020-06" db="EMBL/GenBank/DDBJ databases">
        <title>WGS assembly of Ceratodon purpureus strain R40.</title>
        <authorList>
            <person name="Carey S.B."/>
            <person name="Jenkins J."/>
            <person name="Shu S."/>
            <person name="Lovell J.T."/>
            <person name="Sreedasyam A."/>
            <person name="Maumus F."/>
            <person name="Tiley G.P."/>
            <person name="Fernandez-Pozo N."/>
            <person name="Barry K."/>
            <person name="Chen C."/>
            <person name="Wang M."/>
            <person name="Lipzen A."/>
            <person name="Daum C."/>
            <person name="Saski C.A."/>
            <person name="Payton A.C."/>
            <person name="Mcbreen J.C."/>
            <person name="Conrad R.E."/>
            <person name="Kollar L.M."/>
            <person name="Olsson S."/>
            <person name="Huttunen S."/>
            <person name="Landis J.B."/>
            <person name="Wickett N.J."/>
            <person name="Johnson M.G."/>
            <person name="Rensing S.A."/>
            <person name="Grimwood J."/>
            <person name="Schmutz J."/>
            <person name="Mcdaniel S.F."/>
        </authorList>
    </citation>
    <scope>NUCLEOTIDE SEQUENCE</scope>
    <source>
        <strain evidence="2">R40</strain>
    </source>
</reference>
<keyword evidence="1" id="KW-0732">Signal</keyword>
<sequence length="90" mass="10205">MLHFLTLSLTLSLRRSIRHCIYSSPYISQINMSEILLRSIPIMAKCFWQCITRFVTSVQLPCAGTHAVLPQLVLFNSSLQNSTTSYVIEA</sequence>
<feature type="chain" id="PRO_5035786148" description="Secreted protein" evidence="1">
    <location>
        <begin position="17"/>
        <end position="90"/>
    </location>
</feature>
<name>A0A8T0I3V1_CERPU</name>
<keyword evidence="3" id="KW-1185">Reference proteome</keyword>
<protein>
    <recommendedName>
        <fullName evidence="4">Secreted protein</fullName>
    </recommendedName>
</protein>
<dbReference type="Proteomes" id="UP000822688">
    <property type="component" value="Chromosome 4"/>
</dbReference>
<evidence type="ECO:0000313" key="2">
    <source>
        <dbReference type="EMBL" id="KAG0578174.1"/>
    </source>
</evidence>
<dbReference type="AlphaFoldDB" id="A0A8T0I3V1"/>
<evidence type="ECO:0008006" key="4">
    <source>
        <dbReference type="Google" id="ProtNLM"/>
    </source>
</evidence>
<evidence type="ECO:0000256" key="1">
    <source>
        <dbReference type="SAM" id="SignalP"/>
    </source>
</evidence>